<organism evidence="1 2">
    <name type="scientific">Acetobacterium wieringae</name>
    <dbReference type="NCBI Taxonomy" id="52694"/>
    <lineage>
        <taxon>Bacteria</taxon>
        <taxon>Bacillati</taxon>
        <taxon>Bacillota</taxon>
        <taxon>Clostridia</taxon>
        <taxon>Eubacteriales</taxon>
        <taxon>Eubacteriaceae</taxon>
        <taxon>Acetobacterium</taxon>
    </lineage>
</organism>
<protein>
    <submittedName>
        <fullName evidence="1">Uncharacterized protein</fullName>
    </submittedName>
</protein>
<evidence type="ECO:0000313" key="1">
    <source>
        <dbReference type="EMBL" id="UYO61645.1"/>
    </source>
</evidence>
<dbReference type="RefSeq" id="WP_263992522.1">
    <property type="nucleotide sequence ID" value="NZ_CP087994.1"/>
</dbReference>
<dbReference type="Proteomes" id="UP001163550">
    <property type="component" value="Chromosome"/>
</dbReference>
<gene>
    <name evidence="1" type="ORF">LNN31_12730</name>
</gene>
<evidence type="ECO:0000313" key="2">
    <source>
        <dbReference type="Proteomes" id="UP001163550"/>
    </source>
</evidence>
<accession>A0ABY6HAY5</accession>
<dbReference type="EMBL" id="CP087994">
    <property type="protein sequence ID" value="UYO61645.1"/>
    <property type="molecule type" value="Genomic_DNA"/>
</dbReference>
<sequence length="81" mass="9161">MKEREALPYGISRKDSICGTVIAENCYGIKIRLDFEEPEIDDAVYAFAYSNGKIGDRVLASINYFNQKHNNFSATIDSYLS</sequence>
<reference evidence="1" key="1">
    <citation type="submission" date="2021-11" db="EMBL/GenBank/DDBJ databases">
        <title>Isoprene-degrading acetogen.</title>
        <authorList>
            <person name="Yang Y."/>
            <person name="Jin H."/>
            <person name="Yan J."/>
        </authorList>
    </citation>
    <scope>NUCLEOTIDE SEQUENCE</scope>
    <source>
        <strain evidence="1">Berkeley</strain>
    </source>
</reference>
<name>A0ABY6HAY5_9FIRM</name>
<proteinExistence type="predicted"/>
<keyword evidence="2" id="KW-1185">Reference proteome</keyword>